<evidence type="ECO:0008006" key="4">
    <source>
        <dbReference type="Google" id="ProtNLM"/>
    </source>
</evidence>
<comment type="caution">
    <text evidence="2">The sequence shown here is derived from an EMBL/GenBank/DDBJ whole genome shotgun (WGS) entry which is preliminary data.</text>
</comment>
<keyword evidence="1" id="KW-0472">Membrane</keyword>
<organism evidence="2 3">
    <name type="scientific">Elysia marginata</name>
    <dbReference type="NCBI Taxonomy" id="1093978"/>
    <lineage>
        <taxon>Eukaryota</taxon>
        <taxon>Metazoa</taxon>
        <taxon>Spiralia</taxon>
        <taxon>Lophotrochozoa</taxon>
        <taxon>Mollusca</taxon>
        <taxon>Gastropoda</taxon>
        <taxon>Heterobranchia</taxon>
        <taxon>Euthyneura</taxon>
        <taxon>Panpulmonata</taxon>
        <taxon>Sacoglossa</taxon>
        <taxon>Placobranchoidea</taxon>
        <taxon>Plakobranchidae</taxon>
        <taxon>Elysia</taxon>
    </lineage>
</organism>
<name>A0AAV4J790_9GAST</name>
<keyword evidence="3" id="KW-1185">Reference proteome</keyword>
<accession>A0AAV4J790</accession>
<proteinExistence type="predicted"/>
<dbReference type="AlphaFoldDB" id="A0AAV4J790"/>
<keyword evidence="1" id="KW-0812">Transmembrane</keyword>
<evidence type="ECO:0000256" key="1">
    <source>
        <dbReference type="SAM" id="Phobius"/>
    </source>
</evidence>
<dbReference type="EMBL" id="BMAT01002989">
    <property type="protein sequence ID" value="GFS18271.1"/>
    <property type="molecule type" value="Genomic_DNA"/>
</dbReference>
<feature type="transmembrane region" description="Helical" evidence="1">
    <location>
        <begin position="41"/>
        <end position="74"/>
    </location>
</feature>
<protein>
    <recommendedName>
        <fullName evidence="4">ABC transmembrane type-1 domain-containing protein</fullName>
    </recommendedName>
</protein>
<sequence>MDVDPFSSPRSHVLFCILLALLVFINSRLEVVKVVAVVEVVVVVLVVVVVVVAVVVVVVVVVVAAVAVVVVVVVEMSAVLWDKQQEIG</sequence>
<gene>
    <name evidence="2" type="ORF">ElyMa_001517300</name>
</gene>
<keyword evidence="1" id="KW-1133">Transmembrane helix</keyword>
<evidence type="ECO:0000313" key="3">
    <source>
        <dbReference type="Proteomes" id="UP000762676"/>
    </source>
</evidence>
<reference evidence="2 3" key="1">
    <citation type="journal article" date="2021" name="Elife">
        <title>Chloroplast acquisition without the gene transfer in kleptoplastic sea slugs, Plakobranchus ocellatus.</title>
        <authorList>
            <person name="Maeda T."/>
            <person name="Takahashi S."/>
            <person name="Yoshida T."/>
            <person name="Shimamura S."/>
            <person name="Takaki Y."/>
            <person name="Nagai Y."/>
            <person name="Toyoda A."/>
            <person name="Suzuki Y."/>
            <person name="Arimoto A."/>
            <person name="Ishii H."/>
            <person name="Satoh N."/>
            <person name="Nishiyama T."/>
            <person name="Hasebe M."/>
            <person name="Maruyama T."/>
            <person name="Minagawa J."/>
            <person name="Obokata J."/>
            <person name="Shigenobu S."/>
        </authorList>
    </citation>
    <scope>NUCLEOTIDE SEQUENCE [LARGE SCALE GENOMIC DNA]</scope>
</reference>
<dbReference type="Proteomes" id="UP000762676">
    <property type="component" value="Unassembled WGS sequence"/>
</dbReference>
<feature type="transmembrane region" description="Helical" evidence="1">
    <location>
        <begin position="12"/>
        <end position="29"/>
    </location>
</feature>
<evidence type="ECO:0000313" key="2">
    <source>
        <dbReference type="EMBL" id="GFS18271.1"/>
    </source>
</evidence>